<protein>
    <submittedName>
        <fullName evidence="1">2164_t:CDS:1</fullName>
    </submittedName>
</protein>
<keyword evidence="2" id="KW-1185">Reference proteome</keyword>
<sequence length="99" mass="11512">NLIDNDMELEDFLDMLPEFWGLRLKFLVTSDEDEFDSSYEGLLRLSERIGDAKPKGVPEHIINTLPTKLYLMSRARSPDERCDLRFFNFSLSFPLLPGI</sequence>
<dbReference type="EMBL" id="CAJVPM010013610">
    <property type="protein sequence ID" value="CAG8595902.1"/>
    <property type="molecule type" value="Genomic_DNA"/>
</dbReference>
<comment type="caution">
    <text evidence="1">The sequence shown here is derived from an EMBL/GenBank/DDBJ whole genome shotgun (WGS) entry which is preliminary data.</text>
</comment>
<evidence type="ECO:0000313" key="1">
    <source>
        <dbReference type="EMBL" id="CAG8595902.1"/>
    </source>
</evidence>
<feature type="non-terminal residue" evidence="1">
    <location>
        <position position="1"/>
    </location>
</feature>
<dbReference type="Proteomes" id="UP000789860">
    <property type="component" value="Unassembled WGS sequence"/>
</dbReference>
<reference evidence="1" key="1">
    <citation type="submission" date="2021-06" db="EMBL/GenBank/DDBJ databases">
        <authorList>
            <person name="Kallberg Y."/>
            <person name="Tangrot J."/>
            <person name="Rosling A."/>
        </authorList>
    </citation>
    <scope>NUCLEOTIDE SEQUENCE</scope>
    <source>
        <strain evidence="1">AU212A</strain>
    </source>
</reference>
<proteinExistence type="predicted"/>
<accession>A0ACA9MJH2</accession>
<gene>
    <name evidence="1" type="ORF">SCALOS_LOCUS6752</name>
</gene>
<evidence type="ECO:0000313" key="2">
    <source>
        <dbReference type="Proteomes" id="UP000789860"/>
    </source>
</evidence>
<name>A0ACA9MJH2_9GLOM</name>
<organism evidence="1 2">
    <name type="scientific">Scutellospora calospora</name>
    <dbReference type="NCBI Taxonomy" id="85575"/>
    <lineage>
        <taxon>Eukaryota</taxon>
        <taxon>Fungi</taxon>
        <taxon>Fungi incertae sedis</taxon>
        <taxon>Mucoromycota</taxon>
        <taxon>Glomeromycotina</taxon>
        <taxon>Glomeromycetes</taxon>
        <taxon>Diversisporales</taxon>
        <taxon>Gigasporaceae</taxon>
        <taxon>Scutellospora</taxon>
    </lineage>
</organism>